<organism evidence="3 4">
    <name type="scientific">Gonapodya prolifera (strain JEL478)</name>
    <name type="common">Monoblepharis prolifera</name>
    <dbReference type="NCBI Taxonomy" id="1344416"/>
    <lineage>
        <taxon>Eukaryota</taxon>
        <taxon>Fungi</taxon>
        <taxon>Fungi incertae sedis</taxon>
        <taxon>Chytridiomycota</taxon>
        <taxon>Chytridiomycota incertae sedis</taxon>
        <taxon>Monoblepharidomycetes</taxon>
        <taxon>Monoblepharidales</taxon>
        <taxon>Gonapodyaceae</taxon>
        <taxon>Gonapodya</taxon>
    </lineage>
</organism>
<keyword evidence="4" id="KW-1185">Reference proteome</keyword>
<name>A0A139AVB9_GONPJ</name>
<evidence type="ECO:0000256" key="2">
    <source>
        <dbReference type="SAM" id="SignalP"/>
    </source>
</evidence>
<dbReference type="STRING" id="1344416.A0A139AVB9"/>
<proteinExistence type="predicted"/>
<feature type="chain" id="PRO_5007296467" evidence="2">
    <location>
        <begin position="32"/>
        <end position="346"/>
    </location>
</feature>
<feature type="region of interest" description="Disordered" evidence="1">
    <location>
        <begin position="48"/>
        <end position="96"/>
    </location>
</feature>
<reference evidence="3 4" key="1">
    <citation type="journal article" date="2015" name="Genome Biol. Evol.">
        <title>Phylogenomic analyses indicate that early fungi evolved digesting cell walls of algal ancestors of land plants.</title>
        <authorList>
            <person name="Chang Y."/>
            <person name="Wang S."/>
            <person name="Sekimoto S."/>
            <person name="Aerts A.L."/>
            <person name="Choi C."/>
            <person name="Clum A."/>
            <person name="LaButti K.M."/>
            <person name="Lindquist E.A."/>
            <person name="Yee Ngan C."/>
            <person name="Ohm R.A."/>
            <person name="Salamov A.A."/>
            <person name="Grigoriev I.V."/>
            <person name="Spatafora J.W."/>
            <person name="Berbee M.L."/>
        </authorList>
    </citation>
    <scope>NUCLEOTIDE SEQUENCE [LARGE SCALE GENOMIC DNA]</scope>
    <source>
        <strain evidence="3 4">JEL478</strain>
    </source>
</reference>
<dbReference type="Proteomes" id="UP000070544">
    <property type="component" value="Unassembled WGS sequence"/>
</dbReference>
<feature type="signal peptide" evidence="2">
    <location>
        <begin position="1"/>
        <end position="31"/>
    </location>
</feature>
<dbReference type="EMBL" id="KQ965734">
    <property type="protein sequence ID" value="KXS20681.1"/>
    <property type="molecule type" value="Genomic_DNA"/>
</dbReference>
<keyword evidence="2" id="KW-0732">Signal</keyword>
<dbReference type="AlphaFoldDB" id="A0A139AVB9"/>
<protein>
    <submittedName>
        <fullName evidence="3">Uncharacterized protein</fullName>
    </submittedName>
</protein>
<gene>
    <name evidence="3" type="ORF">M427DRAFT_342469</name>
</gene>
<evidence type="ECO:0000313" key="4">
    <source>
        <dbReference type="Proteomes" id="UP000070544"/>
    </source>
</evidence>
<sequence length="346" mass="35145">MAATKISRAVSFNLRFLVVFILSICVSGAIGDPRLRIAKRQLNETSTTTVMPATLPTTSFSDSGTTGTVGGNSVESSTTTSSTPTENPPQPTTTTSTTLNIAVDATTTISTTLDILVGATTTTTLPQTETISAAGSEINPLMVWPVCQANGTCGSACMTNSQRCCNNSTGKTCTLPQTCCGTTCCKANQLCQNGACVRNPNYNGTAVTAAAQAGSACGWGAQSCAGYCISSSLACCDSYGGTWCSYSTQRCCGSGTSCCEQGVCVLDSDCSAGSSCYSCADVGKPNLCGPDWTTACYGSGSSGSSSGSCLTAGCASGQICYDCSWSGEAPGTRGYKCGWDWTNACS</sequence>
<accession>A0A139AVB9</accession>
<evidence type="ECO:0000313" key="3">
    <source>
        <dbReference type="EMBL" id="KXS20681.1"/>
    </source>
</evidence>
<feature type="compositionally biased region" description="Low complexity" evidence="1">
    <location>
        <begin position="48"/>
        <end position="85"/>
    </location>
</feature>
<evidence type="ECO:0000256" key="1">
    <source>
        <dbReference type="SAM" id="MobiDB-lite"/>
    </source>
</evidence>